<evidence type="ECO:0000313" key="4">
    <source>
        <dbReference type="Proteomes" id="UP001205105"/>
    </source>
</evidence>
<dbReference type="Proteomes" id="UP001205105">
    <property type="component" value="Unassembled WGS sequence"/>
</dbReference>
<protein>
    <submittedName>
        <fullName evidence="3">Uncharacterized protein</fullName>
    </submittedName>
</protein>
<evidence type="ECO:0000256" key="1">
    <source>
        <dbReference type="SAM" id="MobiDB-lite"/>
    </source>
</evidence>
<keyword evidence="2" id="KW-1133">Transmembrane helix</keyword>
<proteinExistence type="predicted"/>
<keyword evidence="2" id="KW-0812">Transmembrane</keyword>
<accession>A0AAD5DTV7</accession>
<evidence type="ECO:0000256" key="2">
    <source>
        <dbReference type="SAM" id="Phobius"/>
    </source>
</evidence>
<comment type="caution">
    <text evidence="3">The sequence shown here is derived from an EMBL/GenBank/DDBJ whole genome shotgun (WGS) entry which is preliminary data.</text>
</comment>
<keyword evidence="4" id="KW-1185">Reference proteome</keyword>
<feature type="region of interest" description="Disordered" evidence="1">
    <location>
        <begin position="48"/>
        <end position="86"/>
    </location>
</feature>
<feature type="transmembrane region" description="Helical" evidence="2">
    <location>
        <begin position="234"/>
        <end position="258"/>
    </location>
</feature>
<reference evidence="3" key="1">
    <citation type="submission" date="2020-11" db="EMBL/GenBank/DDBJ databases">
        <title>Chlorella ohadii genome sequencing and assembly.</title>
        <authorList>
            <person name="Murik O."/>
            <person name="Treves H."/>
            <person name="Kedem I."/>
            <person name="Shotland Y."/>
            <person name="Kaplan A."/>
        </authorList>
    </citation>
    <scope>NUCLEOTIDE SEQUENCE</scope>
    <source>
        <strain evidence="3">1</strain>
    </source>
</reference>
<dbReference type="AlphaFoldDB" id="A0AAD5DTV7"/>
<feature type="compositionally biased region" description="Polar residues" evidence="1">
    <location>
        <begin position="48"/>
        <end position="59"/>
    </location>
</feature>
<feature type="transmembrane region" description="Helical" evidence="2">
    <location>
        <begin position="149"/>
        <end position="169"/>
    </location>
</feature>
<sequence>MCDAEVLRAASNIPRRLLESEGLRNELASRLHTSLPPAALRSIQQRFAVQHTKQQPKHSQPTRDADPPKAAAPPATPVPGLELPLLGLDSGSDVPDAVCQPGMQPVTPRGLCKPLGSHASEQNDSFSKVAAGPARAGANSTAAASRLPLAFSLQLALLPLLLAGFAAVIGPPVKGTLLGSSSLAGARSWGIACSCSSTLLLLCTHTAYARLGWRVGALNDLLWLALRGARSHSLLLFAQGAVALLACRLMLAGCAMAAGRQRAAAAKSPIAHTPDLHMHQWRKA</sequence>
<organism evidence="3 4">
    <name type="scientific">Chlorella ohadii</name>
    <dbReference type="NCBI Taxonomy" id="2649997"/>
    <lineage>
        <taxon>Eukaryota</taxon>
        <taxon>Viridiplantae</taxon>
        <taxon>Chlorophyta</taxon>
        <taxon>core chlorophytes</taxon>
        <taxon>Trebouxiophyceae</taxon>
        <taxon>Chlorellales</taxon>
        <taxon>Chlorellaceae</taxon>
        <taxon>Chlorella clade</taxon>
        <taxon>Chlorella</taxon>
    </lineage>
</organism>
<keyword evidence="2" id="KW-0472">Membrane</keyword>
<evidence type="ECO:0000313" key="3">
    <source>
        <dbReference type="EMBL" id="KAI7843567.1"/>
    </source>
</evidence>
<gene>
    <name evidence="3" type="ORF">COHA_002809</name>
</gene>
<dbReference type="EMBL" id="JADXDR010000037">
    <property type="protein sequence ID" value="KAI7843567.1"/>
    <property type="molecule type" value="Genomic_DNA"/>
</dbReference>
<name>A0AAD5DTV7_9CHLO</name>